<organism evidence="4">
    <name type="scientific">Rodentolepis nana</name>
    <name type="common">Dwarf tapeworm</name>
    <name type="synonym">Hymenolepis nana</name>
    <dbReference type="NCBI Taxonomy" id="102285"/>
    <lineage>
        <taxon>Eukaryota</taxon>
        <taxon>Metazoa</taxon>
        <taxon>Spiralia</taxon>
        <taxon>Lophotrochozoa</taxon>
        <taxon>Platyhelminthes</taxon>
        <taxon>Cestoda</taxon>
        <taxon>Eucestoda</taxon>
        <taxon>Cyclophyllidea</taxon>
        <taxon>Hymenolepididae</taxon>
        <taxon>Rodentolepis</taxon>
    </lineage>
</organism>
<protein>
    <submittedName>
        <fullName evidence="4">HP domain-containing protein</fullName>
    </submittedName>
</protein>
<feature type="region of interest" description="Disordered" evidence="1">
    <location>
        <begin position="247"/>
        <end position="294"/>
    </location>
</feature>
<evidence type="ECO:0000313" key="3">
    <source>
        <dbReference type="Proteomes" id="UP000278807"/>
    </source>
</evidence>
<dbReference type="OrthoDB" id="5563016at2759"/>
<accession>A0A0R3T8Y8</accession>
<dbReference type="PANTHER" id="PTHR12751">
    <property type="entry name" value="PHOSPHATASE AND ACTIN REGULATOR PHACTR"/>
    <property type="match status" value="1"/>
</dbReference>
<feature type="compositionally biased region" description="Polar residues" evidence="1">
    <location>
        <begin position="254"/>
        <end position="269"/>
    </location>
</feature>
<feature type="region of interest" description="Disordered" evidence="1">
    <location>
        <begin position="40"/>
        <end position="136"/>
    </location>
</feature>
<feature type="compositionally biased region" description="Low complexity" evidence="1">
    <location>
        <begin position="628"/>
        <end position="638"/>
    </location>
</feature>
<dbReference type="PANTHER" id="PTHR12751:SF18">
    <property type="entry name" value="PHOSPHATASE AND ACTIN REGULATOR 1"/>
    <property type="match status" value="1"/>
</dbReference>
<evidence type="ECO:0000256" key="1">
    <source>
        <dbReference type="SAM" id="MobiDB-lite"/>
    </source>
</evidence>
<dbReference type="WBParaSite" id="HNAJ_0000352701-mRNA-1">
    <property type="protein sequence ID" value="HNAJ_0000352701-mRNA-1"/>
    <property type="gene ID" value="HNAJ_0000352701"/>
</dbReference>
<reference evidence="2 3" key="2">
    <citation type="submission" date="2018-11" db="EMBL/GenBank/DDBJ databases">
        <authorList>
            <consortium name="Pathogen Informatics"/>
        </authorList>
    </citation>
    <scope>NUCLEOTIDE SEQUENCE [LARGE SCALE GENOMIC DNA]</scope>
</reference>
<feature type="compositionally biased region" description="Basic residues" evidence="1">
    <location>
        <begin position="161"/>
        <end position="175"/>
    </location>
</feature>
<keyword evidence="3" id="KW-1185">Reference proteome</keyword>
<gene>
    <name evidence="2" type="ORF">HNAJ_LOCUS3525</name>
</gene>
<feature type="region of interest" description="Disordered" evidence="1">
    <location>
        <begin position="628"/>
        <end position="647"/>
    </location>
</feature>
<dbReference type="STRING" id="102285.A0A0R3T8Y8"/>
<dbReference type="Proteomes" id="UP000278807">
    <property type="component" value="Unassembled WGS sequence"/>
</dbReference>
<dbReference type="EMBL" id="UZAE01002093">
    <property type="protein sequence ID" value="VDN99384.1"/>
    <property type="molecule type" value="Genomic_DNA"/>
</dbReference>
<proteinExistence type="predicted"/>
<sequence length="763" mass="84552">MGLTESVTAIPITDASNDVTLNENTQPYNPKIQGSLVELSEYTPEENSNQPINTKIMNNGEGFVAKEAENEVEEESDIPVSVSLSSDEGGSDDEISSSFSDSSSSSSGSLSSDSESSGSESSRHLSAVERRKSFGERDPFMDENEVLFDGDEINIPVQRVSSKRYKRSSISRKSHTSNDVELVKTDSIQDSPSNYCSKQSTSVRNRCQDSLRSLDEHDQHRLPRSGSLPSIISLKLHEEDLDESIESGLEASKADSSSRNNSVLSQKIKSAQRRRIHEEEEVNKTAANLEGTDSLSVTRLSAPAADSRPPVQKPVKFTSSAKLDMFLANKAIEDETKGKIVLQDSPSSPLPNGILQSPIGKTYLIPRIQTQILPRQTNCKIFHIDQKEEEQQKVGMSSTPLSLPRPKSLVASGISTDSIRRNSEIIQLNESQKLATSSMPYSPSQFYSVDSTPRTTRPVYSPASSMKSRFSDAQDDFSERSHTTNGSSTSKRYVFPDGIVFHTSGSYNSTSMINIPPSTSSIHRTDARRSRPKIIPVSSTSKTRSLAPNHNLQPQYRHHHHRLSEGAITSLNRTDTGINFEIPIQANLNGDERPVEIQDTSMPAHKKSILANRGHQTRPRSFMDIQPTTQLSPLTSTPIARNGSTGKTVFRTSSSLPPISQTSCSQDNRNNCALTPSTKVRYRSFAHKDKKGEENGCVHTRAGSRTRFSTSLQVIDADEYDRRSEKTWVKLTPSDKASIREELNLYKSNEMKVHEDSRQFTRF</sequence>
<feature type="compositionally biased region" description="Low complexity" evidence="1">
    <location>
        <begin position="96"/>
        <end position="120"/>
    </location>
</feature>
<evidence type="ECO:0000313" key="2">
    <source>
        <dbReference type="EMBL" id="VDN99384.1"/>
    </source>
</evidence>
<dbReference type="GO" id="GO:0003779">
    <property type="term" value="F:actin binding"/>
    <property type="evidence" value="ECO:0007669"/>
    <property type="project" value="TreeGrafter"/>
</dbReference>
<reference evidence="4" key="1">
    <citation type="submission" date="2017-02" db="UniProtKB">
        <authorList>
            <consortium name="WormBaseParasite"/>
        </authorList>
    </citation>
    <scope>IDENTIFICATION</scope>
</reference>
<feature type="region of interest" description="Disordered" evidence="1">
    <location>
        <begin position="434"/>
        <end position="490"/>
    </location>
</feature>
<feature type="compositionally biased region" description="Polar residues" evidence="1">
    <location>
        <begin position="186"/>
        <end position="202"/>
    </location>
</feature>
<evidence type="ECO:0000313" key="4">
    <source>
        <dbReference type="WBParaSite" id="HNAJ_0000352701-mRNA-1"/>
    </source>
</evidence>
<feature type="compositionally biased region" description="Polar residues" evidence="1">
    <location>
        <begin position="45"/>
        <end position="57"/>
    </location>
</feature>
<feature type="compositionally biased region" description="Basic and acidic residues" evidence="1">
    <location>
        <begin position="121"/>
        <end position="136"/>
    </location>
</feature>
<feature type="compositionally biased region" description="Polar residues" evidence="1">
    <location>
        <begin position="434"/>
        <end position="455"/>
    </location>
</feature>
<dbReference type="AlphaFoldDB" id="A0A0R3T8Y8"/>
<feature type="compositionally biased region" description="Basic and acidic residues" evidence="1">
    <location>
        <begin position="469"/>
        <end position="482"/>
    </location>
</feature>
<feature type="region of interest" description="Disordered" evidence="1">
    <location>
        <begin position="161"/>
        <end position="202"/>
    </location>
</feature>
<dbReference type="GO" id="GO:0030036">
    <property type="term" value="P:actin cytoskeleton organization"/>
    <property type="evidence" value="ECO:0007669"/>
    <property type="project" value="TreeGrafter"/>
</dbReference>
<name>A0A0R3T8Y8_RODNA</name>